<comment type="caution">
    <text evidence="8">The sequence shown here is derived from an EMBL/GenBank/DDBJ whole genome shotgun (WGS) entry which is preliminary data.</text>
</comment>
<dbReference type="RefSeq" id="WP_347705360.1">
    <property type="nucleotide sequence ID" value="NZ_JBDPZD010000003.1"/>
</dbReference>
<evidence type="ECO:0000256" key="6">
    <source>
        <dbReference type="SAM" id="Phobius"/>
    </source>
</evidence>
<feature type="transmembrane region" description="Helical" evidence="6">
    <location>
        <begin position="282"/>
        <end position="299"/>
    </location>
</feature>
<protein>
    <submittedName>
        <fullName evidence="8">DMT family transporter</fullName>
    </submittedName>
</protein>
<comment type="subcellular location">
    <subcellularLocation>
        <location evidence="1">Membrane</location>
        <topology evidence="1">Multi-pass membrane protein</topology>
    </subcellularLocation>
</comment>
<name>A0ABV0G4B8_9BURK</name>
<feature type="domain" description="EamA" evidence="7">
    <location>
        <begin position="155"/>
        <end position="297"/>
    </location>
</feature>
<feature type="transmembrane region" description="Helical" evidence="6">
    <location>
        <begin position="254"/>
        <end position="276"/>
    </location>
</feature>
<accession>A0ABV0G4B8</accession>
<evidence type="ECO:0000313" key="8">
    <source>
        <dbReference type="EMBL" id="MEO3692545.1"/>
    </source>
</evidence>
<evidence type="ECO:0000256" key="5">
    <source>
        <dbReference type="ARBA" id="ARBA00023136"/>
    </source>
</evidence>
<feature type="transmembrane region" description="Helical" evidence="6">
    <location>
        <begin position="95"/>
        <end position="118"/>
    </location>
</feature>
<evidence type="ECO:0000313" key="9">
    <source>
        <dbReference type="Proteomes" id="UP001495147"/>
    </source>
</evidence>
<dbReference type="SUPFAM" id="SSF103481">
    <property type="entry name" value="Multidrug resistance efflux transporter EmrE"/>
    <property type="match status" value="2"/>
</dbReference>
<dbReference type="InterPro" id="IPR050638">
    <property type="entry name" value="AA-Vitamin_Transporters"/>
</dbReference>
<keyword evidence="5 6" id="KW-0472">Membrane</keyword>
<evidence type="ECO:0000256" key="4">
    <source>
        <dbReference type="ARBA" id="ARBA00022989"/>
    </source>
</evidence>
<dbReference type="Pfam" id="PF00892">
    <property type="entry name" value="EamA"/>
    <property type="match status" value="2"/>
</dbReference>
<keyword evidence="9" id="KW-1185">Reference proteome</keyword>
<feature type="domain" description="EamA" evidence="7">
    <location>
        <begin position="13"/>
        <end position="139"/>
    </location>
</feature>
<feature type="transmembrane region" description="Helical" evidence="6">
    <location>
        <begin position="187"/>
        <end position="210"/>
    </location>
</feature>
<organism evidence="8 9">
    <name type="scientific">Roseateles paludis</name>
    <dbReference type="NCBI Taxonomy" id="3145238"/>
    <lineage>
        <taxon>Bacteria</taxon>
        <taxon>Pseudomonadati</taxon>
        <taxon>Pseudomonadota</taxon>
        <taxon>Betaproteobacteria</taxon>
        <taxon>Burkholderiales</taxon>
        <taxon>Sphaerotilaceae</taxon>
        <taxon>Roseateles</taxon>
    </lineage>
</organism>
<evidence type="ECO:0000256" key="3">
    <source>
        <dbReference type="ARBA" id="ARBA00022692"/>
    </source>
</evidence>
<evidence type="ECO:0000259" key="7">
    <source>
        <dbReference type="Pfam" id="PF00892"/>
    </source>
</evidence>
<evidence type="ECO:0000256" key="2">
    <source>
        <dbReference type="ARBA" id="ARBA00007362"/>
    </source>
</evidence>
<keyword evidence="4 6" id="KW-1133">Transmembrane helix</keyword>
<evidence type="ECO:0000256" key="1">
    <source>
        <dbReference type="ARBA" id="ARBA00004141"/>
    </source>
</evidence>
<keyword evidence="3 6" id="KW-0812">Transmembrane</keyword>
<feature type="transmembrane region" description="Helical" evidence="6">
    <location>
        <begin position="125"/>
        <end position="142"/>
    </location>
</feature>
<proteinExistence type="inferred from homology"/>
<dbReference type="PANTHER" id="PTHR32322">
    <property type="entry name" value="INNER MEMBRANE TRANSPORTER"/>
    <property type="match status" value="1"/>
</dbReference>
<sequence>MRISPRLAANLTLPALLWAGNAVVGRLLRDQISPVTLNGLRWSLALLLLAPLAWRVLRHPGEVLARWRYFGLVGFLGMGCYNALQYQALHTSSPLNVTLMVASMPVWMMAVGALFFGVRPQRREVLGAALSTAGVLLVIARGDWRVLAELHFVPGDGYMVIALFVWALYSWFLARPPASMQGAQRPVWTWAEALMAQLMFGASFALGMAGIEQVAAPAAIHWSPGLVAALVFVAVGPSLIAYRCWSAGVVEGGPALAALASNLTPVFAAVLSAALLGLAPEWFHGVAFALIVAGIGVSLKRPA</sequence>
<feature type="transmembrane region" description="Helical" evidence="6">
    <location>
        <begin position="222"/>
        <end position="242"/>
    </location>
</feature>
<reference evidence="8 9" key="1">
    <citation type="submission" date="2024-05" db="EMBL/GenBank/DDBJ databases">
        <title>Roseateles sp. DJS-2-20 16S ribosomal RNA gene Genome sequencing and assembly.</title>
        <authorList>
            <person name="Woo H."/>
        </authorList>
    </citation>
    <scope>NUCLEOTIDE SEQUENCE [LARGE SCALE GENOMIC DNA]</scope>
    <source>
        <strain evidence="8 9">DJS-2-20</strain>
    </source>
</reference>
<dbReference type="InterPro" id="IPR037185">
    <property type="entry name" value="EmrE-like"/>
</dbReference>
<dbReference type="EMBL" id="JBDPZD010000003">
    <property type="protein sequence ID" value="MEO3692545.1"/>
    <property type="molecule type" value="Genomic_DNA"/>
</dbReference>
<dbReference type="PANTHER" id="PTHR32322:SF2">
    <property type="entry name" value="EAMA DOMAIN-CONTAINING PROTEIN"/>
    <property type="match status" value="1"/>
</dbReference>
<comment type="similarity">
    <text evidence="2">Belongs to the EamA transporter family.</text>
</comment>
<dbReference type="Proteomes" id="UP001495147">
    <property type="component" value="Unassembled WGS sequence"/>
</dbReference>
<feature type="transmembrane region" description="Helical" evidence="6">
    <location>
        <begin position="69"/>
        <end position="89"/>
    </location>
</feature>
<dbReference type="InterPro" id="IPR000620">
    <property type="entry name" value="EamA_dom"/>
</dbReference>
<gene>
    <name evidence="8" type="ORF">ABDJ85_13790</name>
</gene>
<feature type="transmembrane region" description="Helical" evidence="6">
    <location>
        <begin position="38"/>
        <end position="57"/>
    </location>
</feature>
<feature type="transmembrane region" description="Helical" evidence="6">
    <location>
        <begin position="157"/>
        <end position="175"/>
    </location>
</feature>